<protein>
    <submittedName>
        <fullName evidence="2">Uncharacterized protein</fullName>
    </submittedName>
</protein>
<evidence type="ECO:0000313" key="3">
    <source>
        <dbReference type="Proteomes" id="UP000228502"/>
    </source>
</evidence>
<feature type="transmembrane region" description="Helical" evidence="1">
    <location>
        <begin position="20"/>
        <end position="42"/>
    </location>
</feature>
<sequence length="151" mass="17417">MKVKRHLFDLDESGSREFDFSILIIMLCIAFRNYFKGYGFAIHLNSDLLFEMTLLLLPISLLFFNKMTDKDVANIFKSYTSLLFPFIGGIIYMIIASFLIYIARFIPFIDFLFSLIGLAILIAGIINILIAILIFLAKKRVKQKESKKVNN</sequence>
<feature type="transmembrane region" description="Helical" evidence="1">
    <location>
        <begin position="79"/>
        <end position="106"/>
    </location>
</feature>
<accession>A0AAE5V5X4</accession>
<dbReference type="AlphaFoldDB" id="A0AAE5V5X4"/>
<dbReference type="EMBL" id="PEJG01000026">
    <property type="protein sequence ID" value="PIH09213.1"/>
    <property type="molecule type" value="Genomic_DNA"/>
</dbReference>
<evidence type="ECO:0000313" key="2">
    <source>
        <dbReference type="EMBL" id="PIH09213.1"/>
    </source>
</evidence>
<proteinExistence type="predicted"/>
<feature type="transmembrane region" description="Helical" evidence="1">
    <location>
        <begin position="48"/>
        <end position="67"/>
    </location>
</feature>
<reference evidence="2 3" key="1">
    <citation type="submission" date="2017-10" db="EMBL/GenBank/DDBJ databases">
        <title>genome sequences of Staph epi in chlorhexidine trial.</title>
        <authorList>
            <person name="Greninger A.L."/>
            <person name="Addetia A."/>
            <person name="Qin X."/>
            <person name="Zerr D."/>
        </authorList>
    </citation>
    <scope>NUCLEOTIDE SEQUENCE [LARGE SCALE GENOMIC DNA]</scope>
    <source>
        <strain evidence="2 3">SCH-17</strain>
    </source>
</reference>
<organism evidence="2 3">
    <name type="scientific">Staphylococcus epidermidis</name>
    <dbReference type="NCBI Taxonomy" id="1282"/>
    <lineage>
        <taxon>Bacteria</taxon>
        <taxon>Bacillati</taxon>
        <taxon>Bacillota</taxon>
        <taxon>Bacilli</taxon>
        <taxon>Bacillales</taxon>
        <taxon>Staphylococcaceae</taxon>
        <taxon>Staphylococcus</taxon>
    </lineage>
</organism>
<dbReference type="RefSeq" id="WP_099800687.1">
    <property type="nucleotide sequence ID" value="NZ_PEJG01000026.1"/>
</dbReference>
<name>A0AAE5V5X4_STAEP</name>
<evidence type="ECO:0000256" key="1">
    <source>
        <dbReference type="SAM" id="Phobius"/>
    </source>
</evidence>
<gene>
    <name evidence="2" type="ORF">CTJ08_12250</name>
</gene>
<keyword evidence="1" id="KW-0812">Transmembrane</keyword>
<comment type="caution">
    <text evidence="2">The sequence shown here is derived from an EMBL/GenBank/DDBJ whole genome shotgun (WGS) entry which is preliminary data.</text>
</comment>
<keyword evidence="1" id="KW-0472">Membrane</keyword>
<feature type="transmembrane region" description="Helical" evidence="1">
    <location>
        <begin position="112"/>
        <end position="137"/>
    </location>
</feature>
<keyword evidence="1" id="KW-1133">Transmembrane helix</keyword>
<dbReference type="Proteomes" id="UP000228502">
    <property type="component" value="Unassembled WGS sequence"/>
</dbReference>